<keyword evidence="2" id="KW-0413">Isomerase</keyword>
<dbReference type="PANTHER" id="PTHR35530">
    <property type="entry name" value="TAUTOMERASE-RELATED"/>
    <property type="match status" value="1"/>
</dbReference>
<dbReference type="InterPro" id="IPR004370">
    <property type="entry name" value="4-OT-like_dom"/>
</dbReference>
<dbReference type="GO" id="GO:0016853">
    <property type="term" value="F:isomerase activity"/>
    <property type="evidence" value="ECO:0007669"/>
    <property type="project" value="UniProtKB-KW"/>
</dbReference>
<evidence type="ECO:0000313" key="4">
    <source>
        <dbReference type="EMBL" id="TXG91356.1"/>
    </source>
</evidence>
<reference evidence="4 5" key="1">
    <citation type="submission" date="2018-07" db="EMBL/GenBank/DDBJ databases">
        <title>Genome sequence of Rhodococcus rhodnii ATCC 35071 from Rhodnius prolixus.</title>
        <authorList>
            <person name="Patel V."/>
            <person name="Vogel K.J."/>
        </authorList>
    </citation>
    <scope>NUCLEOTIDE SEQUENCE [LARGE SCALE GENOMIC DNA]</scope>
    <source>
        <strain evidence="4 5">ATCC 35071</strain>
    </source>
</reference>
<dbReference type="AlphaFoldDB" id="A0A6P2CJJ2"/>
<protein>
    <submittedName>
        <fullName evidence="4">4-oxalocrotonate tautomerase</fullName>
    </submittedName>
</protein>
<evidence type="ECO:0000256" key="2">
    <source>
        <dbReference type="ARBA" id="ARBA00023235"/>
    </source>
</evidence>
<dbReference type="Gene3D" id="3.30.429.10">
    <property type="entry name" value="Macrophage Migration Inhibitory Factor"/>
    <property type="match status" value="1"/>
</dbReference>
<feature type="domain" description="4-oxalocrotonate tautomerase-like" evidence="3">
    <location>
        <begin position="17"/>
        <end position="72"/>
    </location>
</feature>
<evidence type="ECO:0000259" key="3">
    <source>
        <dbReference type="Pfam" id="PF01361"/>
    </source>
</evidence>
<evidence type="ECO:0000313" key="5">
    <source>
        <dbReference type="Proteomes" id="UP000471120"/>
    </source>
</evidence>
<comment type="similarity">
    <text evidence="1">Belongs to the 4-oxalocrotonate tautomerase family.</text>
</comment>
<proteinExistence type="inferred from homology"/>
<dbReference type="Proteomes" id="UP000471120">
    <property type="component" value="Unassembled WGS sequence"/>
</dbReference>
<dbReference type="SUPFAM" id="SSF55331">
    <property type="entry name" value="Tautomerase/MIF"/>
    <property type="match status" value="1"/>
</dbReference>
<organism evidence="4 5">
    <name type="scientific">Rhodococcus rhodnii</name>
    <dbReference type="NCBI Taxonomy" id="38312"/>
    <lineage>
        <taxon>Bacteria</taxon>
        <taxon>Bacillati</taxon>
        <taxon>Actinomycetota</taxon>
        <taxon>Actinomycetes</taxon>
        <taxon>Mycobacteriales</taxon>
        <taxon>Nocardiaceae</taxon>
        <taxon>Rhodococcus</taxon>
    </lineage>
</organism>
<dbReference type="EMBL" id="QRCM01000001">
    <property type="protein sequence ID" value="TXG91356.1"/>
    <property type="molecule type" value="Genomic_DNA"/>
</dbReference>
<sequence length="74" mass="7750">MHADECGLASARLTDVPLIQISQTPGLSDDDKRRTIEAVTAAYAEATGKNPASVWVTITEIPRASWGVGGAPLT</sequence>
<comment type="caution">
    <text evidence="4">The sequence shown here is derived from an EMBL/GenBank/DDBJ whole genome shotgun (WGS) entry which is preliminary data.</text>
</comment>
<dbReference type="InterPro" id="IPR014347">
    <property type="entry name" value="Tautomerase/MIF_sf"/>
</dbReference>
<gene>
    <name evidence="4" type="ORF">DW322_15480</name>
</gene>
<dbReference type="RefSeq" id="WP_010836188.1">
    <property type="nucleotide sequence ID" value="NZ_QRCM01000001.1"/>
</dbReference>
<dbReference type="PANTHER" id="PTHR35530:SF2">
    <property type="entry name" value="BSL4019 PROTEIN"/>
    <property type="match status" value="1"/>
</dbReference>
<dbReference type="Pfam" id="PF01361">
    <property type="entry name" value="Tautomerase"/>
    <property type="match status" value="1"/>
</dbReference>
<evidence type="ECO:0000256" key="1">
    <source>
        <dbReference type="ARBA" id="ARBA00006723"/>
    </source>
</evidence>
<name>A0A6P2CJJ2_9NOCA</name>
<accession>A0A6P2CJJ2</accession>